<evidence type="ECO:0000313" key="2">
    <source>
        <dbReference type="EMBL" id="CAG6489300.1"/>
    </source>
</evidence>
<reference evidence="2" key="1">
    <citation type="submission" date="2021-05" db="EMBL/GenBank/DDBJ databases">
        <authorList>
            <person name="Alioto T."/>
            <person name="Alioto T."/>
            <person name="Gomez Garrido J."/>
        </authorList>
    </citation>
    <scope>NUCLEOTIDE SEQUENCE</scope>
</reference>
<dbReference type="EMBL" id="HBUE01235803">
    <property type="protein sequence ID" value="CAG6547141.1"/>
    <property type="molecule type" value="Transcribed_RNA"/>
</dbReference>
<feature type="compositionally biased region" description="Basic and acidic residues" evidence="1">
    <location>
        <begin position="53"/>
        <end position="62"/>
    </location>
</feature>
<dbReference type="EMBL" id="HBUE01342715">
    <property type="protein sequence ID" value="CAG6599329.1"/>
    <property type="molecule type" value="Transcribed_RNA"/>
</dbReference>
<feature type="region of interest" description="Disordered" evidence="1">
    <location>
        <begin position="15"/>
        <end position="162"/>
    </location>
</feature>
<organism evidence="2">
    <name type="scientific">Culex pipiens</name>
    <name type="common">House mosquito</name>
    <dbReference type="NCBI Taxonomy" id="7175"/>
    <lineage>
        <taxon>Eukaryota</taxon>
        <taxon>Metazoa</taxon>
        <taxon>Ecdysozoa</taxon>
        <taxon>Arthropoda</taxon>
        <taxon>Hexapoda</taxon>
        <taxon>Insecta</taxon>
        <taxon>Pterygota</taxon>
        <taxon>Neoptera</taxon>
        <taxon>Endopterygota</taxon>
        <taxon>Diptera</taxon>
        <taxon>Nematocera</taxon>
        <taxon>Culicoidea</taxon>
        <taxon>Culicidae</taxon>
        <taxon>Culicinae</taxon>
        <taxon>Culicini</taxon>
        <taxon>Culex</taxon>
        <taxon>Culex</taxon>
    </lineage>
</organism>
<feature type="compositionally biased region" description="Polar residues" evidence="1">
    <location>
        <begin position="140"/>
        <end position="151"/>
    </location>
</feature>
<protein>
    <submittedName>
        <fullName evidence="2">(northern house mosquito) hypothetical protein</fullName>
    </submittedName>
</protein>
<proteinExistence type="predicted"/>
<dbReference type="EMBL" id="HBUE01112148">
    <property type="protein sequence ID" value="CAG6489300.1"/>
    <property type="molecule type" value="Transcribed_RNA"/>
</dbReference>
<sequence length="162" mass="17794">MSMFFYSYSRSLLLPCGPQGITPTEPDLRRRRPYPEQGRHPGRLPRAQGNRRGHPEHDRKPAGEILYQSGPVRAGTVDAGQPRAGQSVPGATVWPRHEGVHRAADGRTEHSGAAAEVDSIVRNRVGRTSSNGRGDETDQPTRSTDKNQIPSTEGMIVKSCYQ</sequence>
<evidence type="ECO:0000256" key="1">
    <source>
        <dbReference type="SAM" id="MobiDB-lite"/>
    </source>
</evidence>
<feature type="compositionally biased region" description="Basic and acidic residues" evidence="1">
    <location>
        <begin position="95"/>
        <end position="110"/>
    </location>
</feature>
<name>A0A8D8FZY5_CULPI</name>
<dbReference type="AlphaFoldDB" id="A0A8D8FZY5"/>
<accession>A0A8D8FZY5</accession>